<dbReference type="OrthoDB" id="10644704at2759"/>
<keyword evidence="1" id="KW-1133">Transmembrane helix</keyword>
<dbReference type="Proteomes" id="UP000028838">
    <property type="component" value="Unassembled WGS sequence"/>
</dbReference>
<dbReference type="EMBL" id="AEYH02003061">
    <property type="protein sequence ID" value="KFG31749.1"/>
    <property type="molecule type" value="Genomic_DNA"/>
</dbReference>
<sequence length="282" mass="31408">MGLSDKLLVYTELSSCFPADSVLGRRVDMERENPMLWRYQPLDLEAVLSSEIHASGPFRGFRVNGSRKYCIRSSTMATHVLDQIPIINSRTNGDSAAFLVSTAAVRAEEKQQRRQVDVILMKSKSPNKMSIILSLTPRSDHCGKVLPFWQVGNTRSQREDQGDLFVHTLGVQEDVCVCLLYYRSNPAKRTTVTLSRTSGSNAVTLIFILTAALALLLVSVQLQQCRQRLLRKTSGETAGSTKRRLAEGGHEDNCVRLAPASTKCPKGACRFHKEQNSVPTRR</sequence>
<reference evidence="2 3" key="1">
    <citation type="submission" date="2014-07" db="EMBL/GenBank/DDBJ databases">
        <authorList>
            <person name="Sibley D."/>
            <person name="Venepally P."/>
            <person name="Karamycheva S."/>
            <person name="Hadjithomas M."/>
            <person name="Khan A."/>
            <person name="Brunk B."/>
            <person name="Roos D."/>
            <person name="Caler E."/>
            <person name="Lorenzi H."/>
        </authorList>
    </citation>
    <scope>NUCLEOTIDE SEQUENCE [LARGE SCALE GENOMIC DNA]</scope>
    <source>
        <strain evidence="2 3">FOU</strain>
    </source>
</reference>
<evidence type="ECO:0000256" key="1">
    <source>
        <dbReference type="SAM" id="Phobius"/>
    </source>
</evidence>
<accession>A0A086JHY1</accession>
<evidence type="ECO:0000313" key="3">
    <source>
        <dbReference type="Proteomes" id="UP000028838"/>
    </source>
</evidence>
<gene>
    <name evidence="2" type="ORF">TGFOU_406520</name>
</gene>
<comment type="caution">
    <text evidence="2">The sequence shown here is derived from an EMBL/GenBank/DDBJ whole genome shotgun (WGS) entry which is preliminary data.</text>
</comment>
<name>A0A086JHY1_TOXGO</name>
<keyword evidence="1" id="KW-0472">Membrane</keyword>
<keyword evidence="1" id="KW-0812">Transmembrane</keyword>
<evidence type="ECO:0000313" key="2">
    <source>
        <dbReference type="EMBL" id="KFG31749.1"/>
    </source>
</evidence>
<dbReference type="VEuPathDB" id="ToxoDB:TGFOU_406520"/>
<proteinExistence type="predicted"/>
<feature type="transmembrane region" description="Helical" evidence="1">
    <location>
        <begin position="202"/>
        <end position="222"/>
    </location>
</feature>
<feature type="non-terminal residue" evidence="2">
    <location>
        <position position="282"/>
    </location>
</feature>
<dbReference type="AlphaFoldDB" id="A0A086JHY1"/>
<organism evidence="2 3">
    <name type="scientific">Toxoplasma gondii FOU</name>
    <dbReference type="NCBI Taxonomy" id="943167"/>
    <lineage>
        <taxon>Eukaryota</taxon>
        <taxon>Sar</taxon>
        <taxon>Alveolata</taxon>
        <taxon>Apicomplexa</taxon>
        <taxon>Conoidasida</taxon>
        <taxon>Coccidia</taxon>
        <taxon>Eucoccidiorida</taxon>
        <taxon>Eimeriorina</taxon>
        <taxon>Sarcocystidae</taxon>
        <taxon>Toxoplasma</taxon>
    </lineage>
</organism>
<protein>
    <submittedName>
        <fullName evidence="2">Putative toxoplasma gondii family B protein</fullName>
    </submittedName>
</protein>